<dbReference type="AlphaFoldDB" id="A0A6V8NQ90"/>
<dbReference type="Proteomes" id="UP000580051">
    <property type="component" value="Unassembled WGS sequence"/>
</dbReference>
<protein>
    <submittedName>
        <fullName evidence="1">Uncharacterized protein</fullName>
    </submittedName>
</protein>
<accession>A0A6V8NQ90</accession>
<name>A0A6V8NQ90_9ACTN</name>
<organism evidence="1 2">
    <name type="scientific">Candidatus Hakubella thermalkaliphila</name>
    <dbReference type="NCBI Taxonomy" id="2754717"/>
    <lineage>
        <taxon>Bacteria</taxon>
        <taxon>Bacillati</taxon>
        <taxon>Actinomycetota</taxon>
        <taxon>Actinomycetota incertae sedis</taxon>
        <taxon>Candidatus Hakubellales</taxon>
        <taxon>Candidatus Hakubellaceae</taxon>
        <taxon>Candidatus Hakubella</taxon>
    </lineage>
</organism>
<reference evidence="1 2" key="1">
    <citation type="journal article" date="2020" name="Front. Microbiol.">
        <title>Single-cell genomics of novel Actinobacteria with the Wood-Ljungdahl pathway discovered in a serpentinizing system.</title>
        <authorList>
            <person name="Merino N."/>
            <person name="Kawai M."/>
            <person name="Boyd E.S."/>
            <person name="Colman D.R."/>
            <person name="McGlynn S.E."/>
            <person name="Nealson K.H."/>
            <person name="Kurokawa K."/>
            <person name="Hongoh Y."/>
        </authorList>
    </citation>
    <scope>NUCLEOTIDE SEQUENCE [LARGE SCALE GENOMIC DNA]</scope>
    <source>
        <strain evidence="1 2">S06</strain>
    </source>
</reference>
<dbReference type="RefSeq" id="WP_176226574.1">
    <property type="nucleotide sequence ID" value="NZ_BLRV01000049.1"/>
</dbReference>
<dbReference type="EMBL" id="BLRV01000049">
    <property type="protein sequence ID" value="GFP21441.1"/>
    <property type="molecule type" value="Genomic_DNA"/>
</dbReference>
<proteinExistence type="predicted"/>
<gene>
    <name evidence="1" type="ORF">HKBW3S06_00668</name>
</gene>
<evidence type="ECO:0000313" key="1">
    <source>
        <dbReference type="EMBL" id="GFP21441.1"/>
    </source>
</evidence>
<sequence length="76" mass="8660">MTKRISAREARKHLSGPRQRQALEYFLAQSGYEEAPTPSKAKLNILLPAVFLREVMGWTSEQLEAIRYRQWSGGGP</sequence>
<evidence type="ECO:0000313" key="2">
    <source>
        <dbReference type="Proteomes" id="UP000580051"/>
    </source>
</evidence>
<comment type="caution">
    <text evidence="1">The sequence shown here is derived from an EMBL/GenBank/DDBJ whole genome shotgun (WGS) entry which is preliminary data.</text>
</comment>